<protein>
    <submittedName>
        <fullName evidence="1">Uncharacterized protein</fullName>
    </submittedName>
</protein>
<reference evidence="1" key="1">
    <citation type="journal article" date="2020" name="bioRxiv">
        <title>Whole genome comparisons of ergot fungi reveals the divergence and evolution of species within the genus Claviceps are the result of varying mechanisms driving genome evolution and host range expansion.</title>
        <authorList>
            <person name="Wyka S.A."/>
            <person name="Mondo S.J."/>
            <person name="Liu M."/>
            <person name="Dettman J."/>
            <person name="Nalam V."/>
            <person name="Broders K.D."/>
        </authorList>
    </citation>
    <scope>NUCLEOTIDE SEQUENCE</scope>
    <source>
        <strain evidence="1">CCC 1102</strain>
    </source>
</reference>
<dbReference type="Proteomes" id="UP000784919">
    <property type="component" value="Unassembled WGS sequence"/>
</dbReference>
<sequence>MAHIKLNHLYGQYGQALLQGGIRTCITFAGCTPASHFVKDATGANQLLTSRFL</sequence>
<evidence type="ECO:0000313" key="2">
    <source>
        <dbReference type="Proteomes" id="UP000784919"/>
    </source>
</evidence>
<accession>A0A9P7MXJ8</accession>
<dbReference type="EMBL" id="SRPS01000031">
    <property type="protein sequence ID" value="KAG5974387.1"/>
    <property type="molecule type" value="Genomic_DNA"/>
</dbReference>
<proteinExistence type="predicted"/>
<comment type="caution">
    <text evidence="1">The sequence shown here is derived from an EMBL/GenBank/DDBJ whole genome shotgun (WGS) entry which is preliminary data.</text>
</comment>
<organism evidence="1 2">
    <name type="scientific">Claviceps arundinis</name>
    <dbReference type="NCBI Taxonomy" id="1623583"/>
    <lineage>
        <taxon>Eukaryota</taxon>
        <taxon>Fungi</taxon>
        <taxon>Dikarya</taxon>
        <taxon>Ascomycota</taxon>
        <taxon>Pezizomycotina</taxon>
        <taxon>Sordariomycetes</taxon>
        <taxon>Hypocreomycetidae</taxon>
        <taxon>Hypocreales</taxon>
        <taxon>Clavicipitaceae</taxon>
        <taxon>Claviceps</taxon>
    </lineage>
</organism>
<name>A0A9P7MXJ8_9HYPO</name>
<gene>
    <name evidence="1" type="ORF">E4U56_004714</name>
</gene>
<dbReference type="AlphaFoldDB" id="A0A9P7MXJ8"/>
<dbReference type="OrthoDB" id="10352712at2759"/>
<evidence type="ECO:0000313" key="1">
    <source>
        <dbReference type="EMBL" id="KAG5974387.1"/>
    </source>
</evidence>